<reference evidence="4 5" key="1">
    <citation type="submission" date="2024-05" db="EMBL/GenBank/DDBJ databases">
        <title>A draft genome resource for the thread blight pathogen Marasmius tenuissimus strain MS-2.</title>
        <authorList>
            <person name="Yulfo-Soto G.E."/>
            <person name="Baruah I.K."/>
            <person name="Amoako-Attah I."/>
            <person name="Bukari Y."/>
            <person name="Meinhardt L.W."/>
            <person name="Bailey B.A."/>
            <person name="Cohen S.P."/>
        </authorList>
    </citation>
    <scope>NUCLEOTIDE SEQUENCE [LARGE SCALE GENOMIC DNA]</scope>
    <source>
        <strain evidence="4 5">MS-2</strain>
    </source>
</reference>
<feature type="signal peptide" evidence="3">
    <location>
        <begin position="1"/>
        <end position="23"/>
    </location>
</feature>
<evidence type="ECO:0000256" key="1">
    <source>
        <dbReference type="SAM" id="MobiDB-lite"/>
    </source>
</evidence>
<keyword evidence="3" id="KW-0732">Signal</keyword>
<keyword evidence="2" id="KW-1133">Transmembrane helix</keyword>
<feature type="compositionally biased region" description="Polar residues" evidence="1">
    <location>
        <begin position="162"/>
        <end position="174"/>
    </location>
</feature>
<evidence type="ECO:0000256" key="3">
    <source>
        <dbReference type="SAM" id="SignalP"/>
    </source>
</evidence>
<feature type="chain" id="PRO_5046460224" evidence="3">
    <location>
        <begin position="24"/>
        <end position="292"/>
    </location>
</feature>
<feature type="region of interest" description="Disordered" evidence="1">
    <location>
        <begin position="271"/>
        <end position="292"/>
    </location>
</feature>
<evidence type="ECO:0000313" key="4">
    <source>
        <dbReference type="EMBL" id="KAL0056766.1"/>
    </source>
</evidence>
<feature type="compositionally biased region" description="Basic and acidic residues" evidence="1">
    <location>
        <begin position="175"/>
        <end position="186"/>
    </location>
</feature>
<protein>
    <submittedName>
        <fullName evidence="4">Uncharacterized protein</fullName>
    </submittedName>
</protein>
<organism evidence="4 5">
    <name type="scientific">Marasmius tenuissimus</name>
    <dbReference type="NCBI Taxonomy" id="585030"/>
    <lineage>
        <taxon>Eukaryota</taxon>
        <taxon>Fungi</taxon>
        <taxon>Dikarya</taxon>
        <taxon>Basidiomycota</taxon>
        <taxon>Agaricomycotina</taxon>
        <taxon>Agaricomycetes</taxon>
        <taxon>Agaricomycetidae</taxon>
        <taxon>Agaricales</taxon>
        <taxon>Marasmiineae</taxon>
        <taxon>Marasmiaceae</taxon>
        <taxon>Marasmius</taxon>
    </lineage>
</organism>
<dbReference type="EMBL" id="JBBXMP010000977">
    <property type="protein sequence ID" value="KAL0056766.1"/>
    <property type="molecule type" value="Genomic_DNA"/>
</dbReference>
<name>A0ABR2Z5C2_9AGAR</name>
<feature type="region of interest" description="Disordered" evidence="1">
    <location>
        <begin position="162"/>
        <end position="186"/>
    </location>
</feature>
<evidence type="ECO:0000256" key="2">
    <source>
        <dbReference type="SAM" id="Phobius"/>
    </source>
</evidence>
<dbReference type="Proteomes" id="UP001437256">
    <property type="component" value="Unassembled WGS sequence"/>
</dbReference>
<keyword evidence="2" id="KW-0472">Membrane</keyword>
<sequence>MILPRLAIRLSLTLWLVFSGVKGFNILGITPTPFETTPHSGSKANVSWSRDPSLGDPQGFSFAWLSINSAPFRSLGINPVVIESDRLAGDVQLIYPSPGQYNIGIFAQSSGNVTRPSSTPETPLPVVAIVVSAIGGLLVLGSITFILRCYLRKRRSAAGRQTSPLNINPFLTQPSKKDGIPSKSDDSYTVIQQRSQQPEAHIVAHQDFDTKTEPPPWIYSLEDAVGTGTLVVAHNAAEGPANVTLASRTEMRVFTTDELVVELNQRLQEEGRWDVDESLPGYPESNRGRSHS</sequence>
<accession>A0ABR2Z5C2</accession>
<evidence type="ECO:0000313" key="5">
    <source>
        <dbReference type="Proteomes" id="UP001437256"/>
    </source>
</evidence>
<proteinExistence type="predicted"/>
<keyword evidence="2" id="KW-0812">Transmembrane</keyword>
<keyword evidence="5" id="KW-1185">Reference proteome</keyword>
<gene>
    <name evidence="4" type="ORF">AAF712_016624</name>
</gene>
<comment type="caution">
    <text evidence="4">The sequence shown here is derived from an EMBL/GenBank/DDBJ whole genome shotgun (WGS) entry which is preliminary data.</text>
</comment>
<feature type="transmembrane region" description="Helical" evidence="2">
    <location>
        <begin position="126"/>
        <end position="151"/>
    </location>
</feature>